<dbReference type="SUPFAM" id="SSF160355">
    <property type="entry name" value="Bacterial polysaccharide co-polymerase-like"/>
    <property type="match status" value="2"/>
</dbReference>
<keyword evidence="6" id="KW-0175">Coiled coil</keyword>
<reference evidence="10" key="1">
    <citation type="journal article" date="2021" name="PeerJ">
        <title>Extensive microbial diversity within the chicken gut microbiome revealed by metagenomics and culture.</title>
        <authorList>
            <person name="Gilroy R."/>
            <person name="Ravi A."/>
            <person name="Getino M."/>
            <person name="Pursley I."/>
            <person name="Horton D.L."/>
            <person name="Alikhan N.F."/>
            <person name="Baker D."/>
            <person name="Gharbi K."/>
            <person name="Hall N."/>
            <person name="Watson M."/>
            <person name="Adriaenssens E.M."/>
            <person name="Foster-Nyarko E."/>
            <person name="Jarju S."/>
            <person name="Secka A."/>
            <person name="Antonio M."/>
            <person name="Oren A."/>
            <person name="Chaudhuri R.R."/>
            <person name="La Ragione R."/>
            <person name="Hildebrand F."/>
            <person name="Pallen M.J."/>
        </authorList>
    </citation>
    <scope>NUCLEOTIDE SEQUENCE</scope>
    <source>
        <strain evidence="10">ChiSjej2B20-17149</strain>
    </source>
</reference>
<sequence length="439" mass="48610">MDLITLLKNVFLQKKLVFLVTLAVTLIAVCYSFLVTPQYKINAVLRPAAINELDALNRSEIYQLPPADALVKVGEALESYDTRLAFFKANQRLFARFVRPGETLEQSFEAFNRNSIQLTLPDPNKKDALSDYIKLEMTYPKGIDGVAILNGLVDYAIGTEREQISADVNVIVQNRLRELQGKFDSARSNYNVEKEAKIARFREADSLKRAQLQDELKALRAQLKALRSDRIFQLNEAIGIAKTLGIQKPATPSSFGESDKAGAGSVIRTEVNNQQIPLYFMGVEALKAEITALEQRRSDDFTDPRVAQIAKELQLLATNREIEVLSARKNEDVFLAGVESLRAEMTRLSNLSTDMSTLKLVTIDQQALEPVAPSKPNRLLIMALGLFGGAVLAFFIALTRIMVVTGSAPRVDEDITSSSRVRGDVKSTSSAKPNLSQIS</sequence>
<dbReference type="Pfam" id="PF02706">
    <property type="entry name" value="Wzz"/>
    <property type="match status" value="1"/>
</dbReference>
<evidence type="ECO:0000259" key="9">
    <source>
        <dbReference type="Pfam" id="PF02706"/>
    </source>
</evidence>
<dbReference type="PANTHER" id="PTHR32309">
    <property type="entry name" value="TYROSINE-PROTEIN KINASE"/>
    <property type="match status" value="1"/>
</dbReference>
<keyword evidence="2" id="KW-1003">Cell membrane</keyword>
<evidence type="ECO:0000313" key="10">
    <source>
        <dbReference type="EMBL" id="HJH20485.1"/>
    </source>
</evidence>
<organism evidence="10 11">
    <name type="scientific">Pseudomonas lactis</name>
    <dbReference type="NCBI Taxonomy" id="1615674"/>
    <lineage>
        <taxon>Bacteria</taxon>
        <taxon>Pseudomonadati</taxon>
        <taxon>Pseudomonadota</taxon>
        <taxon>Gammaproteobacteria</taxon>
        <taxon>Pseudomonadales</taxon>
        <taxon>Pseudomonadaceae</taxon>
        <taxon>Pseudomonas</taxon>
    </lineage>
</organism>
<dbReference type="PANTHER" id="PTHR32309:SF13">
    <property type="entry name" value="FERRIC ENTEROBACTIN TRANSPORT PROTEIN FEPE"/>
    <property type="match status" value="1"/>
</dbReference>
<evidence type="ECO:0000256" key="5">
    <source>
        <dbReference type="ARBA" id="ARBA00023136"/>
    </source>
</evidence>
<name>A0A921NLD9_9PSED</name>
<dbReference type="AlphaFoldDB" id="A0A921NLD9"/>
<keyword evidence="3 8" id="KW-0812">Transmembrane</keyword>
<evidence type="ECO:0000313" key="11">
    <source>
        <dbReference type="Proteomes" id="UP000752172"/>
    </source>
</evidence>
<evidence type="ECO:0000256" key="4">
    <source>
        <dbReference type="ARBA" id="ARBA00022989"/>
    </source>
</evidence>
<dbReference type="InterPro" id="IPR050445">
    <property type="entry name" value="Bact_polysacc_biosynth/exp"/>
</dbReference>
<keyword evidence="4 8" id="KW-1133">Transmembrane helix</keyword>
<proteinExistence type="predicted"/>
<evidence type="ECO:0000256" key="2">
    <source>
        <dbReference type="ARBA" id="ARBA00022475"/>
    </source>
</evidence>
<reference evidence="10" key="2">
    <citation type="submission" date="2021-09" db="EMBL/GenBank/DDBJ databases">
        <authorList>
            <person name="Gilroy R."/>
        </authorList>
    </citation>
    <scope>NUCLEOTIDE SEQUENCE</scope>
    <source>
        <strain evidence="10">ChiSjej2B20-17149</strain>
    </source>
</reference>
<dbReference type="EMBL" id="DYTS01000311">
    <property type="protein sequence ID" value="HJH20485.1"/>
    <property type="molecule type" value="Genomic_DNA"/>
</dbReference>
<feature type="domain" description="Polysaccharide chain length determinant N-terminal" evidence="9">
    <location>
        <begin position="1"/>
        <end position="64"/>
    </location>
</feature>
<evidence type="ECO:0000256" key="6">
    <source>
        <dbReference type="SAM" id="Coils"/>
    </source>
</evidence>
<keyword evidence="5 8" id="KW-0472">Membrane</keyword>
<dbReference type="Proteomes" id="UP000752172">
    <property type="component" value="Unassembled WGS sequence"/>
</dbReference>
<dbReference type="GO" id="GO:0005886">
    <property type="term" value="C:plasma membrane"/>
    <property type="evidence" value="ECO:0007669"/>
    <property type="project" value="UniProtKB-SubCell"/>
</dbReference>
<dbReference type="Gene3D" id="3.30.1890.10">
    <property type="entry name" value="FepE-like"/>
    <property type="match status" value="2"/>
</dbReference>
<evidence type="ECO:0000256" key="8">
    <source>
        <dbReference type="SAM" id="Phobius"/>
    </source>
</evidence>
<dbReference type="RefSeq" id="WP_278917816.1">
    <property type="nucleotide sequence ID" value="NZ_DYTS01000311.1"/>
</dbReference>
<accession>A0A921NLD9</accession>
<comment type="caution">
    <text evidence="10">The sequence shown here is derived from an EMBL/GenBank/DDBJ whole genome shotgun (WGS) entry which is preliminary data.</text>
</comment>
<comment type="subcellular location">
    <subcellularLocation>
        <location evidence="1">Cell membrane</location>
        <topology evidence="1">Multi-pass membrane protein</topology>
    </subcellularLocation>
</comment>
<dbReference type="GO" id="GO:0004713">
    <property type="term" value="F:protein tyrosine kinase activity"/>
    <property type="evidence" value="ECO:0007669"/>
    <property type="project" value="TreeGrafter"/>
</dbReference>
<evidence type="ECO:0000256" key="1">
    <source>
        <dbReference type="ARBA" id="ARBA00004651"/>
    </source>
</evidence>
<feature type="transmembrane region" description="Helical" evidence="8">
    <location>
        <begin position="379"/>
        <end position="398"/>
    </location>
</feature>
<feature type="compositionally biased region" description="Polar residues" evidence="7">
    <location>
        <begin position="416"/>
        <end position="439"/>
    </location>
</feature>
<protein>
    <submittedName>
        <fullName evidence="10">Chain-length determining protein</fullName>
    </submittedName>
</protein>
<gene>
    <name evidence="10" type="ORF">K8W20_17445</name>
</gene>
<feature type="coiled-coil region" evidence="6">
    <location>
        <begin position="202"/>
        <end position="236"/>
    </location>
</feature>
<evidence type="ECO:0000256" key="7">
    <source>
        <dbReference type="SAM" id="MobiDB-lite"/>
    </source>
</evidence>
<dbReference type="InterPro" id="IPR003856">
    <property type="entry name" value="LPS_length_determ_N"/>
</dbReference>
<feature type="region of interest" description="Disordered" evidence="7">
    <location>
        <begin position="415"/>
        <end position="439"/>
    </location>
</feature>
<evidence type="ECO:0000256" key="3">
    <source>
        <dbReference type="ARBA" id="ARBA00022692"/>
    </source>
</evidence>